<dbReference type="EMBL" id="JAKGTH010000009">
    <property type="protein sequence ID" value="MCF4102128.1"/>
    <property type="molecule type" value="Genomic_DNA"/>
</dbReference>
<accession>A0ABS9EGW2</accession>
<dbReference type="CDD" id="cd03786">
    <property type="entry name" value="GTB_UDP-GlcNAc_2-Epimerase"/>
    <property type="match status" value="1"/>
</dbReference>
<dbReference type="SUPFAM" id="SSF53756">
    <property type="entry name" value="UDP-Glycosyltransferase/glycogen phosphorylase"/>
    <property type="match status" value="1"/>
</dbReference>
<reference evidence="2" key="1">
    <citation type="submission" date="2022-01" db="EMBL/GenBank/DDBJ databases">
        <title>Gillisia lutea sp. nov., isolated from marine plastic residues from the Malvarosa beach (Valencia, Spain).</title>
        <authorList>
            <person name="Vidal-Verdu A."/>
            <person name="Molina-Menor E."/>
            <person name="Satari L."/>
            <person name="Pascual J."/>
            <person name="Pereto J."/>
            <person name="Porcar M."/>
        </authorList>
    </citation>
    <scope>NUCLEOTIDE SEQUENCE</scope>
    <source>
        <strain evidence="2">M10.2A</strain>
    </source>
</reference>
<dbReference type="RefSeq" id="WP_236134275.1">
    <property type="nucleotide sequence ID" value="NZ_JAKGTH010000009.1"/>
</dbReference>
<keyword evidence="2" id="KW-0378">Hydrolase</keyword>
<dbReference type="InterPro" id="IPR003331">
    <property type="entry name" value="UDP_GlcNAc_Epimerase_2_dom"/>
</dbReference>
<dbReference type="Proteomes" id="UP001179363">
    <property type="component" value="Unassembled WGS sequence"/>
</dbReference>
<dbReference type="GO" id="GO:0016798">
    <property type="term" value="F:hydrolase activity, acting on glycosyl bonds"/>
    <property type="evidence" value="ECO:0007669"/>
    <property type="project" value="UniProtKB-KW"/>
</dbReference>
<organism evidence="2 3">
    <name type="scientific">Gillisia lutea</name>
    <dbReference type="NCBI Taxonomy" id="2909668"/>
    <lineage>
        <taxon>Bacteria</taxon>
        <taxon>Pseudomonadati</taxon>
        <taxon>Bacteroidota</taxon>
        <taxon>Flavobacteriia</taxon>
        <taxon>Flavobacteriales</taxon>
        <taxon>Flavobacteriaceae</taxon>
        <taxon>Gillisia</taxon>
    </lineage>
</organism>
<dbReference type="PANTHER" id="PTHR43174">
    <property type="entry name" value="UDP-N-ACETYLGLUCOSAMINE 2-EPIMERASE"/>
    <property type="match status" value="1"/>
</dbReference>
<dbReference type="PANTHER" id="PTHR43174:SF3">
    <property type="entry name" value="UDP-N-ACETYLGLUCOSAMINE 2-EPIMERASE"/>
    <property type="match status" value="1"/>
</dbReference>
<dbReference type="NCBIfam" id="TIGR03568">
    <property type="entry name" value="NeuC_NnaA"/>
    <property type="match status" value="1"/>
</dbReference>
<evidence type="ECO:0000259" key="1">
    <source>
        <dbReference type="Pfam" id="PF02350"/>
    </source>
</evidence>
<keyword evidence="2" id="KW-0326">Glycosidase</keyword>
<sequence length="376" mass="43034">MNRKRILFLTGTRADFGKIKSLIQVLEFNKDFEVFVFVTGMHLQHEYGYTVLEIERCNFSHVHTFENFTHETTMDLTLAKTIEGLSRYIKESKPDMIVVHGDRVETLAGAIVGSLNNILVAHIEGGEVSGTVDELIRHSVSKLSHIHYVSNKQAEKRLIQMGELTNSIRIIGSPDIDVMFSEKLPRLDTVKSYYDISFDTYAIAMIHPVTTEFSQIRTYAKQFVKAILDDHHNYIIVYPNNDLGSKVILEEIMSLKSMSRFRLIPSLRFEYFLTLLKNTKFIIGNSSAGIREAPYYGVPVINIGTRQNNRSNGSQIINVDYSYSAITGALQKTHFKNKENLTKEFGEGNSADKFLESLENRDIWTLNKQKQFRDLD</sequence>
<evidence type="ECO:0000313" key="2">
    <source>
        <dbReference type="EMBL" id="MCF4102128.1"/>
    </source>
</evidence>
<proteinExistence type="predicted"/>
<name>A0ABS9EGW2_9FLAO</name>
<gene>
    <name evidence="2" type="primary">neuC</name>
    <name evidence="2" type="ORF">L1I30_10655</name>
</gene>
<dbReference type="EC" id="3.2.1.183" evidence="2"/>
<feature type="domain" description="UDP-N-acetylglucosamine 2-epimerase" evidence="1">
    <location>
        <begin position="27"/>
        <end position="359"/>
    </location>
</feature>
<dbReference type="Gene3D" id="3.40.50.2000">
    <property type="entry name" value="Glycogen Phosphorylase B"/>
    <property type="match status" value="2"/>
</dbReference>
<dbReference type="Pfam" id="PF02350">
    <property type="entry name" value="Epimerase_2"/>
    <property type="match status" value="1"/>
</dbReference>
<comment type="caution">
    <text evidence="2">The sequence shown here is derived from an EMBL/GenBank/DDBJ whole genome shotgun (WGS) entry which is preliminary data.</text>
</comment>
<protein>
    <submittedName>
        <fullName evidence="2">UDP-N-acetylglucosamine 2-epimerase</fullName>
        <ecNumber evidence="2">3.2.1.183</ecNumber>
    </submittedName>
</protein>
<dbReference type="InterPro" id="IPR029767">
    <property type="entry name" value="WecB-like"/>
</dbReference>
<dbReference type="InterPro" id="IPR020004">
    <property type="entry name" value="UDP-GlcNAc_Epase"/>
</dbReference>
<evidence type="ECO:0000313" key="3">
    <source>
        <dbReference type="Proteomes" id="UP001179363"/>
    </source>
</evidence>
<keyword evidence="3" id="KW-1185">Reference proteome</keyword>